<feature type="domain" description="Mce/MlaD" evidence="3">
    <location>
        <begin position="46"/>
        <end position="116"/>
    </location>
</feature>
<dbReference type="PANTHER" id="PTHR36698:SF2">
    <property type="entry name" value="MCE_MLAD DOMAIN-CONTAINING PROTEIN"/>
    <property type="match status" value="1"/>
</dbReference>
<proteinExistence type="predicted"/>
<evidence type="ECO:0000256" key="2">
    <source>
        <dbReference type="SAM" id="Phobius"/>
    </source>
</evidence>
<organism evidence="4 5">
    <name type="scientific">Aureimonas ureilytica</name>
    <dbReference type="NCBI Taxonomy" id="401562"/>
    <lineage>
        <taxon>Bacteria</taxon>
        <taxon>Pseudomonadati</taxon>
        <taxon>Pseudomonadota</taxon>
        <taxon>Alphaproteobacteria</taxon>
        <taxon>Hyphomicrobiales</taxon>
        <taxon>Aurantimonadaceae</taxon>
        <taxon>Aureimonas</taxon>
    </lineage>
</organism>
<dbReference type="Proteomes" id="UP000078272">
    <property type="component" value="Unassembled WGS sequence"/>
</dbReference>
<evidence type="ECO:0000256" key="1">
    <source>
        <dbReference type="SAM" id="Coils"/>
    </source>
</evidence>
<sequence>MENRANYVLVGIFTVVVLALSFGFVYWSANVSDKDQRTTLLIRIEGSVSGLSQGSQVLFNGLNVGSVQGLKIDPNNPRVVIATTQVDRTTPITTSTTATIGFQGLTGIGFIGLTGGNVNDRNILQSAIEQGTTPVIRANPSDVTDILATARDIADRANNILGEFESIVQAVGPSVRTTAENVAQTSTNVRTFTDSLAANAGQIDDFLGSLARLSTSANNVAERLPPLIDSVGNFVSALNVGAVNDSIQNIAAITQSVRGQTDNFVTALDSIGETARSLGSVGEVIRQNTPSLNAFLGRLDPISATADRVATKLDTTLGDVNRLTAAVNADEVRSVVENVSGFAAALNGQSSRIGTVVAATDTVLATLNNALTGVNGTRARVDNLLAGIRADDISRAVNNVSSATTNIASAADSVRAVADDIGNRREDINAIIGNARDTSANLKVASAQVQTVINSVNNLVNSPDGQGLTAEARDTLRTIRQTAQTIQAAVGPISSNLDSFTGQGLQEVRNLVRETTRAVSRIEQAITNLSANPSRILFGGDGAGDIRQFDGRTRR</sequence>
<gene>
    <name evidence="4" type="ORF">NS226_13510</name>
</gene>
<dbReference type="InterPro" id="IPR003399">
    <property type="entry name" value="Mce/MlaD"/>
</dbReference>
<accession>A0A175R7M3</accession>
<dbReference type="PANTHER" id="PTHR36698">
    <property type="entry name" value="BLL5892 PROTEIN"/>
    <property type="match status" value="1"/>
</dbReference>
<dbReference type="eggNOG" id="COG1463">
    <property type="taxonomic scope" value="Bacteria"/>
</dbReference>
<dbReference type="Pfam" id="PF02470">
    <property type="entry name" value="MlaD"/>
    <property type="match status" value="1"/>
</dbReference>
<dbReference type="PATRIC" id="fig|401562.3.peg.2273"/>
<dbReference type="EMBL" id="LDPZ01000024">
    <property type="protein sequence ID" value="KTQ95185.1"/>
    <property type="molecule type" value="Genomic_DNA"/>
</dbReference>
<feature type="coiled-coil region" evidence="1">
    <location>
        <begin position="505"/>
        <end position="532"/>
    </location>
</feature>
<dbReference type="AlphaFoldDB" id="A0A175R7M3"/>
<reference evidence="4 5" key="1">
    <citation type="journal article" date="2016" name="Front. Microbiol.">
        <title>Genomic Resource of Rice Seed Associated Bacteria.</title>
        <authorList>
            <person name="Midha S."/>
            <person name="Bansal K."/>
            <person name="Sharma S."/>
            <person name="Kumar N."/>
            <person name="Patil P.P."/>
            <person name="Chaudhry V."/>
            <person name="Patil P.B."/>
        </authorList>
    </citation>
    <scope>NUCLEOTIDE SEQUENCE [LARGE SCALE GENOMIC DNA]</scope>
    <source>
        <strain evidence="4 5">NS226</strain>
    </source>
</reference>
<keyword evidence="2" id="KW-1133">Transmembrane helix</keyword>
<dbReference type="STRING" id="401562.NS365_07125"/>
<name>A0A175R7M3_9HYPH</name>
<comment type="caution">
    <text evidence="4">The sequence shown here is derived from an EMBL/GenBank/DDBJ whole genome shotgun (WGS) entry which is preliminary data.</text>
</comment>
<keyword evidence="2" id="KW-0812">Transmembrane</keyword>
<dbReference type="RefSeq" id="WP_058635411.1">
    <property type="nucleotide sequence ID" value="NZ_LDPZ01000024.1"/>
</dbReference>
<dbReference type="Gene3D" id="1.10.287.950">
    <property type="entry name" value="Methyl-accepting chemotaxis protein"/>
    <property type="match status" value="1"/>
</dbReference>
<protein>
    <recommendedName>
        <fullName evidence="3">Mce/MlaD domain-containing protein</fullName>
    </recommendedName>
</protein>
<evidence type="ECO:0000313" key="5">
    <source>
        <dbReference type="Proteomes" id="UP000078272"/>
    </source>
</evidence>
<dbReference type="OrthoDB" id="9808689at2"/>
<keyword evidence="2" id="KW-0472">Membrane</keyword>
<dbReference type="SUPFAM" id="SSF58104">
    <property type="entry name" value="Methyl-accepting chemotaxis protein (MCP) signaling domain"/>
    <property type="match status" value="2"/>
</dbReference>
<feature type="transmembrane region" description="Helical" evidence="2">
    <location>
        <begin position="7"/>
        <end position="27"/>
    </location>
</feature>
<keyword evidence="1" id="KW-0175">Coiled coil</keyword>
<evidence type="ECO:0000259" key="3">
    <source>
        <dbReference type="Pfam" id="PF02470"/>
    </source>
</evidence>
<evidence type="ECO:0000313" key="4">
    <source>
        <dbReference type="EMBL" id="KTQ95185.1"/>
    </source>
</evidence>